<accession>A0A1Y5EEN0</accession>
<sequence length="126" mass="14002">MIAILTALVILVSFTFHYGLALGLAVVSIISLSLLLSVRNNKPITSSFTLTNTGGIEFDNDKISYQLLAESRLSFIGCWLVLIPNNSVATQHSYSAKKDPRQLFIFRDSLHEQDFSRLASVINQLE</sequence>
<dbReference type="EMBL" id="MAAF01000056">
    <property type="protein sequence ID" value="OUR80810.1"/>
    <property type="molecule type" value="Genomic_DNA"/>
</dbReference>
<evidence type="ECO:0000313" key="2">
    <source>
        <dbReference type="Proteomes" id="UP000243053"/>
    </source>
</evidence>
<organism evidence="1 2">
    <name type="scientific">Colwellia psychrerythraea</name>
    <name type="common">Vibrio psychroerythus</name>
    <dbReference type="NCBI Taxonomy" id="28229"/>
    <lineage>
        <taxon>Bacteria</taxon>
        <taxon>Pseudomonadati</taxon>
        <taxon>Pseudomonadota</taxon>
        <taxon>Gammaproteobacteria</taxon>
        <taxon>Alteromonadales</taxon>
        <taxon>Colwelliaceae</taxon>
        <taxon>Colwellia</taxon>
    </lineage>
</organism>
<proteinExistence type="predicted"/>
<reference evidence="2" key="1">
    <citation type="journal article" date="2017" name="Proc. Natl. Acad. Sci. U.S.A.">
        <title>Simulation of Deepwater Horizon oil plume reveals substrate specialization within a complex community of hydrocarbon degraders.</title>
        <authorList>
            <person name="Hu P."/>
            <person name="Dubinsky E.A."/>
            <person name="Probst A.J."/>
            <person name="Wang J."/>
            <person name="Sieber C.M.K."/>
            <person name="Tom L.M."/>
            <person name="Gardinali P."/>
            <person name="Banfield J.F."/>
            <person name="Atlas R.M."/>
            <person name="Andersen G.L."/>
        </authorList>
    </citation>
    <scope>NUCLEOTIDE SEQUENCE [LARGE SCALE GENOMIC DNA]</scope>
</reference>
<comment type="caution">
    <text evidence="1">The sequence shown here is derived from an EMBL/GenBank/DDBJ whole genome shotgun (WGS) entry which is preliminary data.</text>
</comment>
<dbReference type="AlphaFoldDB" id="A0A1Y5EEN0"/>
<protein>
    <submittedName>
        <fullName evidence="1">Uncharacterized protein</fullName>
    </submittedName>
</protein>
<evidence type="ECO:0000313" key="1">
    <source>
        <dbReference type="EMBL" id="OUR80810.1"/>
    </source>
</evidence>
<dbReference type="Proteomes" id="UP000243053">
    <property type="component" value="Unassembled WGS sequence"/>
</dbReference>
<gene>
    <name evidence="1" type="ORF">A9Q75_09020</name>
</gene>
<name>A0A1Y5EEN0_COLPS</name>